<dbReference type="Gene3D" id="4.10.240.10">
    <property type="entry name" value="Zn(2)-C6 fungal-type DNA-binding domain"/>
    <property type="match status" value="1"/>
</dbReference>
<evidence type="ECO:0000259" key="10">
    <source>
        <dbReference type="PROSITE" id="PS50048"/>
    </source>
</evidence>
<dbReference type="FunFam" id="4.10.240.10:FF:000007">
    <property type="entry name" value="C6 transcription factor FacB"/>
    <property type="match status" value="1"/>
</dbReference>
<keyword evidence="5" id="KW-0238">DNA-binding</keyword>
<keyword evidence="3" id="KW-0862">Zinc</keyword>
<dbReference type="EMBL" id="KN846963">
    <property type="protein sequence ID" value="KIW62594.1"/>
    <property type="molecule type" value="Genomic_DNA"/>
</dbReference>
<organism evidence="11 12">
    <name type="scientific">Phialophora macrospora</name>
    <dbReference type="NCBI Taxonomy" id="1851006"/>
    <lineage>
        <taxon>Eukaryota</taxon>
        <taxon>Fungi</taxon>
        <taxon>Dikarya</taxon>
        <taxon>Ascomycota</taxon>
        <taxon>Pezizomycotina</taxon>
        <taxon>Eurotiomycetes</taxon>
        <taxon>Chaetothyriomycetidae</taxon>
        <taxon>Chaetothyriales</taxon>
        <taxon>Herpotrichiellaceae</taxon>
        <taxon>Phialophora</taxon>
    </lineage>
</organism>
<comment type="subcellular location">
    <subcellularLocation>
        <location evidence="1">Nucleus</location>
    </subcellularLocation>
</comment>
<protein>
    <recommendedName>
        <fullName evidence="10">Zn(2)-C6 fungal-type domain-containing protein</fullName>
    </recommendedName>
</protein>
<dbReference type="GO" id="GO:0000981">
    <property type="term" value="F:DNA-binding transcription factor activity, RNA polymerase II-specific"/>
    <property type="evidence" value="ECO:0007669"/>
    <property type="project" value="InterPro"/>
</dbReference>
<dbReference type="InterPro" id="IPR007219">
    <property type="entry name" value="XnlR_reg_dom"/>
</dbReference>
<evidence type="ECO:0000256" key="2">
    <source>
        <dbReference type="ARBA" id="ARBA00022723"/>
    </source>
</evidence>
<evidence type="ECO:0000256" key="7">
    <source>
        <dbReference type="ARBA" id="ARBA00023242"/>
    </source>
</evidence>
<dbReference type="PROSITE" id="PS50048">
    <property type="entry name" value="ZN2_CY6_FUNGAL_2"/>
    <property type="match status" value="1"/>
</dbReference>
<feature type="domain" description="Zn(2)-C6 fungal-type" evidence="10">
    <location>
        <begin position="23"/>
        <end position="53"/>
    </location>
</feature>
<dbReference type="PROSITE" id="PS00463">
    <property type="entry name" value="ZN2_CY6_FUNGAL_1"/>
    <property type="match status" value="1"/>
</dbReference>
<dbReference type="GO" id="GO:0008270">
    <property type="term" value="F:zinc ion binding"/>
    <property type="evidence" value="ECO:0007669"/>
    <property type="project" value="InterPro"/>
</dbReference>
<keyword evidence="12" id="KW-1185">Reference proteome</keyword>
<feature type="compositionally biased region" description="Polar residues" evidence="9">
    <location>
        <begin position="726"/>
        <end position="736"/>
    </location>
</feature>
<evidence type="ECO:0000256" key="1">
    <source>
        <dbReference type="ARBA" id="ARBA00004123"/>
    </source>
</evidence>
<evidence type="ECO:0000313" key="11">
    <source>
        <dbReference type="EMBL" id="KIW62594.1"/>
    </source>
</evidence>
<dbReference type="Proteomes" id="UP000054266">
    <property type="component" value="Unassembled WGS sequence"/>
</dbReference>
<evidence type="ECO:0000256" key="5">
    <source>
        <dbReference type="ARBA" id="ARBA00023125"/>
    </source>
</evidence>
<evidence type="ECO:0000313" key="12">
    <source>
        <dbReference type="Proteomes" id="UP000054266"/>
    </source>
</evidence>
<accession>A0A0D2FRH6</accession>
<dbReference type="GO" id="GO:0003677">
    <property type="term" value="F:DNA binding"/>
    <property type="evidence" value="ECO:0007669"/>
    <property type="project" value="UniProtKB-KW"/>
</dbReference>
<gene>
    <name evidence="11" type="ORF">PV04_10755</name>
</gene>
<name>A0A0D2FRH6_9EURO</name>
<dbReference type="CDD" id="cd15485">
    <property type="entry name" value="ZIP_Cat8"/>
    <property type="match status" value="1"/>
</dbReference>
<dbReference type="InterPro" id="IPR001138">
    <property type="entry name" value="Zn2Cys6_DnaBD"/>
</dbReference>
<keyword evidence="7" id="KW-0539">Nucleus</keyword>
<evidence type="ECO:0000256" key="3">
    <source>
        <dbReference type="ARBA" id="ARBA00022833"/>
    </source>
</evidence>
<dbReference type="Pfam" id="PF00172">
    <property type="entry name" value="Zn_clus"/>
    <property type="match status" value="1"/>
</dbReference>
<feature type="region of interest" description="Disordered" evidence="9">
    <location>
        <begin position="724"/>
        <end position="754"/>
    </location>
</feature>
<dbReference type="CDD" id="cd12148">
    <property type="entry name" value="fungal_TF_MHR"/>
    <property type="match status" value="1"/>
</dbReference>
<dbReference type="SMART" id="SM00066">
    <property type="entry name" value="GAL4"/>
    <property type="match status" value="1"/>
</dbReference>
<dbReference type="PANTHER" id="PTHR46910:SF12">
    <property type="entry name" value="REGULATORY PROTEIN CAT8"/>
    <property type="match status" value="1"/>
</dbReference>
<keyword evidence="8" id="KW-0175">Coiled coil</keyword>
<evidence type="ECO:0000256" key="6">
    <source>
        <dbReference type="ARBA" id="ARBA00023163"/>
    </source>
</evidence>
<keyword evidence="2" id="KW-0479">Metal-binding</keyword>
<sequence length="862" mass="94561">MPGILPMKMIRVGSSASSRIAQACDRCRSKKIRCDGVRPCCTQCANVGFECKTSDKLSRRAFPRGYTESLEDRVRGLEAEVRELKELLDEKDEKIDMLSRIHSFSPPSRKCSTSLSPSQAIQVKEEVESAREEVLHVEIPAPVQPKATSTGSSTTPSFIEAFDQKVQEAGRQTTGISLSGLQKAIQPTRRTFTQGPKVPPRLLSDQYINLFFQEWQPLMPVLHRPTFLHVYEQYLANSESGHWQNNKQAYAQLFLIFEISALSNTSTPKKSAPSYEAQWRKALYSTSSNASLATLQCHILAQICYMLRADYTHLARHRGIAITMCHELGLHQGHKYHSLSPLEAESKKKAFWCQYVLDKFTSAATGTPVLLRDGDITTEYPADVDDENLSSQGFSPTLPGELTKISSALALFRVSRILSKALDTLYPAKAIYQLSLTKLHALSDELDQWSEELPDHLRLRFCNDKPATNLVGCRSPLLSLAYFFTRSLIHRPLLCHGSGSAASAAGIVLAAAGKHVLQILDLLEERHMNYTFPLTKTDLLLNSGLAILWQTLDLEDDSKLVKDNQKSLAMAVGMLHAENVAVAVEFQQVTACFITVEAGPALARTATELASAPARKAAPTMSAPVDSKSKSARKQLQAIASRWSSFSSKGKPDDVPRRATVPQTGPTSVPPQVHRAGSTVSLSSTRSAPVVLPMSALSPRQVNAPNPLGTPTINLDYFPIGDDFGDSQTRTSSSTMLPPKKQATTPPLADNSGWDHLLDGLDPNNVSAYQDLSTNGHPLYQVSSNEWAPDTWQLSGMDLPAKAPVPQSLLSFSEESLTSNDDFLFSTAGSHNGSIGPGDSLELPETYRGITIPVDDEFDFHE</sequence>
<dbReference type="PANTHER" id="PTHR46910">
    <property type="entry name" value="TRANSCRIPTION FACTOR PDR1"/>
    <property type="match status" value="1"/>
</dbReference>
<dbReference type="STRING" id="5601.A0A0D2FRH6"/>
<evidence type="ECO:0000256" key="9">
    <source>
        <dbReference type="SAM" id="MobiDB-lite"/>
    </source>
</evidence>
<evidence type="ECO:0000256" key="8">
    <source>
        <dbReference type="SAM" id="Coils"/>
    </source>
</evidence>
<dbReference type="InterPro" id="IPR036864">
    <property type="entry name" value="Zn2-C6_fun-type_DNA-bd_sf"/>
</dbReference>
<dbReference type="InterPro" id="IPR050987">
    <property type="entry name" value="AtrR-like"/>
</dbReference>
<evidence type="ECO:0000256" key="4">
    <source>
        <dbReference type="ARBA" id="ARBA00023015"/>
    </source>
</evidence>
<dbReference type="SMART" id="SM00906">
    <property type="entry name" value="Fungal_trans"/>
    <property type="match status" value="1"/>
</dbReference>
<reference evidence="11 12" key="1">
    <citation type="submission" date="2015-01" db="EMBL/GenBank/DDBJ databases">
        <title>The Genome Sequence of Capronia semiimmersa CBS27337.</title>
        <authorList>
            <consortium name="The Broad Institute Genomics Platform"/>
            <person name="Cuomo C."/>
            <person name="de Hoog S."/>
            <person name="Gorbushina A."/>
            <person name="Stielow B."/>
            <person name="Teixiera M."/>
            <person name="Abouelleil A."/>
            <person name="Chapman S.B."/>
            <person name="Priest M."/>
            <person name="Young S.K."/>
            <person name="Wortman J."/>
            <person name="Nusbaum C."/>
            <person name="Birren B."/>
        </authorList>
    </citation>
    <scope>NUCLEOTIDE SEQUENCE [LARGE SCALE GENOMIC DNA]</scope>
    <source>
        <strain evidence="11 12">CBS 27337</strain>
    </source>
</reference>
<dbReference type="SUPFAM" id="SSF57701">
    <property type="entry name" value="Zn2/Cys6 DNA-binding domain"/>
    <property type="match status" value="1"/>
</dbReference>
<dbReference type="AlphaFoldDB" id="A0A0D2FRH6"/>
<dbReference type="CDD" id="cd00067">
    <property type="entry name" value="GAL4"/>
    <property type="match status" value="1"/>
</dbReference>
<dbReference type="GO" id="GO:0005634">
    <property type="term" value="C:nucleus"/>
    <property type="evidence" value="ECO:0007669"/>
    <property type="project" value="UniProtKB-SubCell"/>
</dbReference>
<dbReference type="GO" id="GO:0006351">
    <property type="term" value="P:DNA-templated transcription"/>
    <property type="evidence" value="ECO:0007669"/>
    <property type="project" value="InterPro"/>
</dbReference>
<feature type="region of interest" description="Disordered" evidence="9">
    <location>
        <begin position="610"/>
        <end position="684"/>
    </location>
</feature>
<dbReference type="Pfam" id="PF04082">
    <property type="entry name" value="Fungal_trans"/>
    <property type="match status" value="1"/>
</dbReference>
<keyword evidence="4" id="KW-0805">Transcription regulation</keyword>
<dbReference type="HOGENOM" id="CLU_007124_0_0_1"/>
<keyword evidence="6" id="KW-0804">Transcription</keyword>
<feature type="coiled-coil region" evidence="8">
    <location>
        <begin position="67"/>
        <end position="101"/>
    </location>
</feature>
<proteinExistence type="predicted"/>